<dbReference type="EMBL" id="MZ089752">
    <property type="protein sequence ID" value="QXN75012.1"/>
    <property type="molecule type" value="Genomic_DNA"/>
</dbReference>
<sequence>MMDPFTVSSAVATGLSFVGDVFGGIMGSRESRKQRKEAARQFNEQMDFQKNATQYRVKDALKAGINPLAALGVSSNVSPTISSYGGDNSMGNAVSRAGDRLSRMFEKLSTRDAVEDAEYKSKARALDLESKEIQNQIDRARLGVIGQPGVPLVEVPELPSEVGVDDEIINAMVRVRNRDGTISYYPSPKMAELLDVEFSGGNPYAWQHVGENKLFPSLGGLNKADQRKALLDWWYNNGRPRAVNRKTGELIY</sequence>
<name>A0A8F5RBX8_9VIRU</name>
<accession>A0A8F5RBX8</accession>
<proteinExistence type="predicted"/>
<protein>
    <submittedName>
        <fullName evidence="1">DNA pilot protein</fullName>
    </submittedName>
</protein>
<organism evidence="1">
    <name type="scientific">Microvirus mar6</name>
    <dbReference type="NCBI Taxonomy" id="2851196"/>
    <lineage>
        <taxon>Viruses</taxon>
        <taxon>Monodnaviria</taxon>
        <taxon>Sangervirae</taxon>
        <taxon>Phixviricota</taxon>
        <taxon>Malgrandaviricetes</taxon>
        <taxon>Petitvirales</taxon>
        <taxon>Microviridae</taxon>
    </lineage>
</organism>
<reference evidence="1" key="1">
    <citation type="submission" date="2021-04" db="EMBL/GenBank/DDBJ databases">
        <title>Genomes of microviruses identified in yellow-bellied marmot fecal samples.</title>
        <authorList>
            <person name="Varsani A."/>
            <person name="Kraberger S."/>
            <person name="Chatterjee A."/>
            <person name="Richet C."/>
            <person name="Fontenele R.S."/>
            <person name="Schmidlin K."/>
            <person name="Blumstein D.T."/>
        </authorList>
    </citation>
    <scope>NUCLEOTIDE SEQUENCE</scope>
    <source>
        <strain evidence="1">Mar6</strain>
    </source>
</reference>
<evidence type="ECO:0000313" key="1">
    <source>
        <dbReference type="EMBL" id="QXN75012.1"/>
    </source>
</evidence>